<evidence type="ECO:0000313" key="2">
    <source>
        <dbReference type="EMBL" id="UOQ59316.1"/>
    </source>
</evidence>
<name>A0ABY4FSP6_9MICO</name>
<feature type="domain" description="Endoribonuclease L-PSP/chorismate mutase-like" evidence="1">
    <location>
        <begin position="10"/>
        <end position="152"/>
    </location>
</feature>
<protein>
    <submittedName>
        <fullName evidence="2">RidA family protein</fullName>
    </submittedName>
</protein>
<sequence>MTHSPAAVLAELGIELPEVIDDPKYLNWRASVSSGLIHLSGHMPYIDGKLLAAGTVGANIDEATARESMRIATINALATATHAVGGLDNLRIVQMLAFIASTPDFGGHSNVADAGSELLVAVLGEHGRHARTAFGVAALPRTSPVEVQLIVEARA</sequence>
<dbReference type="Pfam" id="PF14588">
    <property type="entry name" value="YjgF_endoribonc"/>
    <property type="match status" value="1"/>
</dbReference>
<dbReference type="InterPro" id="IPR035959">
    <property type="entry name" value="RutC-like_sf"/>
</dbReference>
<dbReference type="RefSeq" id="WP_244684254.1">
    <property type="nucleotide sequence ID" value="NZ_CP095043.1"/>
</dbReference>
<dbReference type="Gene3D" id="3.30.1330.40">
    <property type="entry name" value="RutC-like"/>
    <property type="match status" value="1"/>
</dbReference>
<organism evidence="2 3">
    <name type="scientific">Leucobacter rhizosphaerae</name>
    <dbReference type="NCBI Taxonomy" id="2932245"/>
    <lineage>
        <taxon>Bacteria</taxon>
        <taxon>Bacillati</taxon>
        <taxon>Actinomycetota</taxon>
        <taxon>Actinomycetes</taxon>
        <taxon>Micrococcales</taxon>
        <taxon>Microbacteriaceae</taxon>
        <taxon>Leucobacter</taxon>
    </lineage>
</organism>
<dbReference type="SUPFAM" id="SSF55298">
    <property type="entry name" value="YjgF-like"/>
    <property type="match status" value="1"/>
</dbReference>
<dbReference type="PANTHER" id="PTHR43760:SF1">
    <property type="entry name" value="ENDORIBONUCLEASE L-PSP_CHORISMATE MUTASE-LIKE DOMAIN-CONTAINING PROTEIN"/>
    <property type="match status" value="1"/>
</dbReference>
<dbReference type="EMBL" id="CP095043">
    <property type="protein sequence ID" value="UOQ59316.1"/>
    <property type="molecule type" value="Genomic_DNA"/>
</dbReference>
<evidence type="ECO:0000259" key="1">
    <source>
        <dbReference type="Pfam" id="PF14588"/>
    </source>
</evidence>
<reference evidence="2 3" key="1">
    <citation type="submission" date="2022-04" db="EMBL/GenBank/DDBJ databases">
        <title>Leucobacter sp. isolated from rhizosphere of onion.</title>
        <authorList>
            <person name="Won M."/>
            <person name="Lee C.-M."/>
            <person name="Woen H.-Y."/>
            <person name="Kwon S.-W."/>
        </authorList>
    </citation>
    <scope>NUCLEOTIDE SEQUENCE [LARGE SCALE GENOMIC DNA]</scope>
    <source>
        <strain evidence="2 3">H25R-14</strain>
    </source>
</reference>
<dbReference type="CDD" id="cd02199">
    <property type="entry name" value="YjgF_YER057c_UK114_like_1"/>
    <property type="match status" value="1"/>
</dbReference>
<accession>A0ABY4FSP6</accession>
<dbReference type="InterPro" id="IPR013813">
    <property type="entry name" value="Endoribo_LPSP/chorism_mut-like"/>
</dbReference>
<dbReference type="PANTHER" id="PTHR43760">
    <property type="entry name" value="ENDORIBONUCLEASE-RELATED"/>
    <property type="match status" value="1"/>
</dbReference>
<proteinExistence type="predicted"/>
<keyword evidence="3" id="KW-1185">Reference proteome</keyword>
<evidence type="ECO:0000313" key="3">
    <source>
        <dbReference type="Proteomes" id="UP000831775"/>
    </source>
</evidence>
<dbReference type="Proteomes" id="UP000831775">
    <property type="component" value="Chromosome"/>
</dbReference>
<gene>
    <name evidence="2" type="ORF">MUN76_09615</name>
</gene>